<feature type="domain" description="TPR repeat" evidence="2">
    <location>
        <begin position="204"/>
        <end position="456"/>
    </location>
</feature>
<dbReference type="RefSeq" id="WP_064628411.1">
    <property type="nucleotide sequence ID" value="NZ_LQYE01000003.1"/>
</dbReference>
<evidence type="ECO:0000313" key="3">
    <source>
        <dbReference type="EMBL" id="OAT69748.1"/>
    </source>
</evidence>
<gene>
    <name evidence="3" type="ORF">AWB85_19590</name>
</gene>
<organism evidence="3 4">
    <name type="scientific">Mycobacteroides immunogenum</name>
    <dbReference type="NCBI Taxonomy" id="83262"/>
    <lineage>
        <taxon>Bacteria</taxon>
        <taxon>Bacillati</taxon>
        <taxon>Actinomycetota</taxon>
        <taxon>Actinomycetes</taxon>
        <taxon>Mycobacteriales</taxon>
        <taxon>Mycobacteriaceae</taxon>
        <taxon>Mycobacteroides</taxon>
    </lineage>
</organism>
<dbReference type="EMBL" id="LQYE01000003">
    <property type="protein sequence ID" value="OAT69748.1"/>
    <property type="molecule type" value="Genomic_DNA"/>
</dbReference>
<sequence length="750" mass="79747">MSARSYQLLLSTPTKANIELMRQAMVAGVEIQQTGADYKTAVERPGGEYWDGAAADAARETASSDEKVFLGAGQAILNGAPKVIDALSRELEQQNATIALHDQATGDHYKIADDLTVEWDAPKGASDEQIAKGKEYAANIQARLQRLYDAWGAADLEAASQVDAMDLDTLLAPVGGLDAARGNEDGSALQGGYVDPELIKRVRAASVLSPEQVDALAAGKPVTIPSNQMQYLYQLSRSLDGKTPGEVNAFLNGIGNPQDRTAVKDALAMVSNKNIRSGIENKAGVTEATRGNFIPTAGSVSNLPDGVREALTRADRVGVSFDNAARGYGGPQTELRGVADMQDVADIFQGVTPGYLNGSEAAQAMLGAASDYSNAEINTHNDNLKDFTSGITSDARGDFKSAVADMFQAGSADHVDIAEMAREPESASPGADSFLRALNEQHWGDQGAKVDDVLQWAADDPTNPYAQQVANEQAHYLADPEHQDALRDLPGPGQHFTGDSWAEANPELAKTTARLEGSHVAELFGADNSNTPEIKALPDADQAKNLMANLDRNEDAAKIINGGAYNEYAHNLSHAAQMPEGAERDNAFEDGGRIKRGMLDGAMDALNTKDADPATKKLGEWVTGQLGVDKAFAPIEGLEAADQAIQGNGTPADAANKMVTTGPYGFNTLDSQKAILNGLLQSNPDLANYPDLDRYLTNGHPDPLKIAQDANGARTLIGNVLRENGFAPDQWQTQEQQGADPTNRKWRPTG</sequence>
<name>A0A179VCX1_9MYCO</name>
<feature type="region of interest" description="Disordered" evidence="1">
    <location>
        <begin position="727"/>
        <end position="750"/>
    </location>
</feature>
<reference evidence="3 4" key="1">
    <citation type="submission" date="2016-01" db="EMBL/GenBank/DDBJ databases">
        <title>Mycobacterium immunogenum strain CD11_6 genome sequencing and assembly.</title>
        <authorList>
            <person name="Kaur G."/>
            <person name="Nair G.R."/>
            <person name="Mayilraj S."/>
        </authorList>
    </citation>
    <scope>NUCLEOTIDE SEQUENCE [LARGE SCALE GENOMIC DNA]</scope>
    <source>
        <strain evidence="3 4">CD11-6</strain>
    </source>
</reference>
<evidence type="ECO:0000259" key="2">
    <source>
        <dbReference type="Pfam" id="PF23275"/>
    </source>
</evidence>
<evidence type="ECO:0000313" key="4">
    <source>
        <dbReference type="Proteomes" id="UP000186919"/>
    </source>
</evidence>
<proteinExistence type="predicted"/>
<feature type="compositionally biased region" description="Polar residues" evidence="1">
    <location>
        <begin position="730"/>
        <end position="740"/>
    </location>
</feature>
<dbReference type="Proteomes" id="UP000186919">
    <property type="component" value="Unassembled WGS sequence"/>
</dbReference>
<dbReference type="Pfam" id="PF23275">
    <property type="entry name" value="TPR_23"/>
    <property type="match status" value="1"/>
</dbReference>
<comment type="caution">
    <text evidence="3">The sequence shown here is derived from an EMBL/GenBank/DDBJ whole genome shotgun (WGS) entry which is preliminary data.</text>
</comment>
<evidence type="ECO:0000256" key="1">
    <source>
        <dbReference type="SAM" id="MobiDB-lite"/>
    </source>
</evidence>
<dbReference type="AlphaFoldDB" id="A0A179VCX1"/>
<accession>A0A179VCX1</accession>
<protein>
    <recommendedName>
        <fullName evidence="2">TPR repeat domain-containing protein</fullName>
    </recommendedName>
</protein>
<dbReference type="InterPro" id="IPR057037">
    <property type="entry name" value="TPR_rep_actino"/>
</dbReference>